<comment type="caution">
    <text evidence="9">The sequence shown here is derived from an EMBL/GenBank/DDBJ whole genome shotgun (WGS) entry which is preliminary data.</text>
</comment>
<gene>
    <name evidence="9" type="ORF">K8W24_11000</name>
</gene>
<proteinExistence type="predicted"/>
<feature type="domain" description="RDD" evidence="8">
    <location>
        <begin position="67"/>
        <end position="213"/>
    </location>
</feature>
<evidence type="ECO:0000313" key="9">
    <source>
        <dbReference type="EMBL" id="HJF50302.1"/>
    </source>
</evidence>
<evidence type="ECO:0000256" key="1">
    <source>
        <dbReference type="ARBA" id="ARBA00004651"/>
    </source>
</evidence>
<dbReference type="PANTHER" id="PTHR36115:SF4">
    <property type="entry name" value="MEMBRANE PROTEIN"/>
    <property type="match status" value="1"/>
</dbReference>
<feature type="transmembrane region" description="Helical" evidence="7">
    <location>
        <begin position="73"/>
        <end position="101"/>
    </location>
</feature>
<evidence type="ECO:0000256" key="5">
    <source>
        <dbReference type="ARBA" id="ARBA00023136"/>
    </source>
</evidence>
<evidence type="ECO:0000256" key="6">
    <source>
        <dbReference type="SAM" id="MobiDB-lite"/>
    </source>
</evidence>
<dbReference type="AlphaFoldDB" id="A0A921KR39"/>
<keyword evidence="5 7" id="KW-0472">Membrane</keyword>
<accession>A0A921KR39</accession>
<feature type="region of interest" description="Disordered" evidence="6">
    <location>
        <begin position="1"/>
        <end position="38"/>
    </location>
</feature>
<reference evidence="9" key="2">
    <citation type="submission" date="2021-09" db="EMBL/GenBank/DDBJ databases">
        <authorList>
            <person name="Gilroy R."/>
        </authorList>
    </citation>
    <scope>NUCLEOTIDE SEQUENCE</scope>
    <source>
        <strain evidence="9">1647</strain>
    </source>
</reference>
<evidence type="ECO:0000259" key="8">
    <source>
        <dbReference type="Pfam" id="PF06271"/>
    </source>
</evidence>
<dbReference type="InterPro" id="IPR010432">
    <property type="entry name" value="RDD"/>
</dbReference>
<dbReference type="PANTHER" id="PTHR36115">
    <property type="entry name" value="PROLINE-RICH ANTIGEN HOMOLOG-RELATED"/>
    <property type="match status" value="1"/>
</dbReference>
<dbReference type="EMBL" id="DYWO01000331">
    <property type="protein sequence ID" value="HJF50302.1"/>
    <property type="molecule type" value="Genomic_DNA"/>
</dbReference>
<reference evidence="9" key="1">
    <citation type="journal article" date="2021" name="PeerJ">
        <title>Extensive microbial diversity within the chicken gut microbiome revealed by metagenomics and culture.</title>
        <authorList>
            <person name="Gilroy R."/>
            <person name="Ravi A."/>
            <person name="Getino M."/>
            <person name="Pursley I."/>
            <person name="Horton D.L."/>
            <person name="Alikhan N.F."/>
            <person name="Baker D."/>
            <person name="Gharbi K."/>
            <person name="Hall N."/>
            <person name="Watson M."/>
            <person name="Adriaenssens E.M."/>
            <person name="Foster-Nyarko E."/>
            <person name="Jarju S."/>
            <person name="Secka A."/>
            <person name="Antonio M."/>
            <person name="Oren A."/>
            <person name="Chaudhuri R.R."/>
            <person name="La Ragione R."/>
            <person name="Hildebrand F."/>
            <person name="Pallen M.J."/>
        </authorList>
    </citation>
    <scope>NUCLEOTIDE SEQUENCE</scope>
    <source>
        <strain evidence="9">1647</strain>
    </source>
</reference>
<keyword evidence="4 7" id="KW-1133">Transmembrane helix</keyword>
<evidence type="ECO:0000256" key="3">
    <source>
        <dbReference type="ARBA" id="ARBA00022692"/>
    </source>
</evidence>
<name>A0A921KR39_9MICO</name>
<dbReference type="Proteomes" id="UP000775129">
    <property type="component" value="Unassembled WGS sequence"/>
</dbReference>
<sequence length="221" mass="22643">MTQQFQDPNQFQDPQPPGSPAPTSNYSAPSPNSVPASSTPGVVGVGSVAGQVAEYIEIPGRGAVKMASMTQRLIARIVDGVVLGVVLGIFMGIAVAIFAGAASVDDGSGAAAGVGFLGFLGLITLSMAIVYAYEAVMVGFWGATVGKMIMKVKVVKPRNGEVPGIGAGIVRYLIPGLCALVPFVGWIGTLVCYVSPTFDSSGRRQGWHDKVANTVVVTTAA</sequence>
<organism evidence="9 10">
    <name type="scientific">Brachybacterium paraconglomeratum</name>
    <dbReference type="NCBI Taxonomy" id="173362"/>
    <lineage>
        <taxon>Bacteria</taxon>
        <taxon>Bacillati</taxon>
        <taxon>Actinomycetota</taxon>
        <taxon>Actinomycetes</taxon>
        <taxon>Micrococcales</taxon>
        <taxon>Dermabacteraceae</taxon>
        <taxon>Brachybacterium</taxon>
    </lineage>
</organism>
<dbReference type="Pfam" id="PF06271">
    <property type="entry name" value="RDD"/>
    <property type="match status" value="1"/>
</dbReference>
<evidence type="ECO:0000256" key="7">
    <source>
        <dbReference type="SAM" id="Phobius"/>
    </source>
</evidence>
<feature type="transmembrane region" description="Helical" evidence="7">
    <location>
        <begin position="169"/>
        <end position="194"/>
    </location>
</feature>
<evidence type="ECO:0000256" key="2">
    <source>
        <dbReference type="ARBA" id="ARBA00022475"/>
    </source>
</evidence>
<protein>
    <submittedName>
        <fullName evidence="9">RDD family protein</fullName>
    </submittedName>
</protein>
<dbReference type="GO" id="GO:0005886">
    <property type="term" value="C:plasma membrane"/>
    <property type="evidence" value="ECO:0007669"/>
    <property type="project" value="UniProtKB-SubCell"/>
</dbReference>
<keyword evidence="2" id="KW-1003">Cell membrane</keyword>
<comment type="subcellular location">
    <subcellularLocation>
        <location evidence="1">Cell membrane</location>
        <topology evidence="1">Multi-pass membrane protein</topology>
    </subcellularLocation>
</comment>
<dbReference type="InterPro" id="IPR051791">
    <property type="entry name" value="Pra-immunoreactive"/>
</dbReference>
<feature type="compositionally biased region" description="Low complexity" evidence="6">
    <location>
        <begin position="1"/>
        <end position="13"/>
    </location>
</feature>
<keyword evidence="3 7" id="KW-0812">Transmembrane</keyword>
<feature type="compositionally biased region" description="Low complexity" evidence="6">
    <location>
        <begin position="24"/>
        <end position="38"/>
    </location>
</feature>
<feature type="transmembrane region" description="Helical" evidence="7">
    <location>
        <begin position="130"/>
        <end position="149"/>
    </location>
</feature>
<evidence type="ECO:0000256" key="4">
    <source>
        <dbReference type="ARBA" id="ARBA00022989"/>
    </source>
</evidence>
<evidence type="ECO:0000313" key="10">
    <source>
        <dbReference type="Proteomes" id="UP000775129"/>
    </source>
</evidence>